<comment type="catalytic activity">
    <reaction evidence="1 7">
        <text>6-phospho-D-glucono-1,5-lactone + H2O = 6-phospho-D-gluconate + H(+)</text>
        <dbReference type="Rhea" id="RHEA:12556"/>
        <dbReference type="ChEBI" id="CHEBI:15377"/>
        <dbReference type="ChEBI" id="CHEBI:15378"/>
        <dbReference type="ChEBI" id="CHEBI:57955"/>
        <dbReference type="ChEBI" id="CHEBI:58759"/>
        <dbReference type="EC" id="3.1.1.31"/>
    </reaction>
</comment>
<accession>A0A1L7CXY1</accession>
<gene>
    <name evidence="7" type="primary">pgl</name>
    <name evidence="9" type="ORF">CSPHI_06395</name>
</gene>
<dbReference type="KEGG" id="csph:CSPHI_06395"/>
<evidence type="ECO:0000313" key="10">
    <source>
        <dbReference type="Proteomes" id="UP000185469"/>
    </source>
</evidence>
<dbReference type="Proteomes" id="UP000185469">
    <property type="component" value="Chromosome"/>
</dbReference>
<dbReference type="AlphaFoldDB" id="A0A1L7CXY1"/>
<proteinExistence type="inferred from homology"/>
<evidence type="ECO:0000256" key="3">
    <source>
        <dbReference type="ARBA" id="ARBA00004961"/>
    </source>
</evidence>
<comment type="similarity">
    <text evidence="4 7">Belongs to the glucosamine/galactosamine-6-phosphate isomerase family. 6-phosphogluconolactonase subfamily.</text>
</comment>
<evidence type="ECO:0000256" key="6">
    <source>
        <dbReference type="ARBA" id="ARBA00020337"/>
    </source>
</evidence>
<dbReference type="RefSeq" id="WP_075691978.1">
    <property type="nucleotide sequence ID" value="NZ_CP009248.1"/>
</dbReference>
<sequence length="249" mass="25199">MTGTAPSDRPAPRLSWHADQAGLVEAARRRFTEVVAAAQGERGMARVVLTGGGAGIALLAALAADSAPVDWSRVHLFFGDERFVPADSPERNAGQARAALLDAVGVPEGHVHEIAAAGGAFGGDPAAAAADYARVLAEHAPDGFDLHLLGMGPEGHVNSLFPGTAEVAERAATVVAVRDCPKPPPTRVSLTLPAIAAADRVWLLVAGAAKAEAVAAIADGADPARWPAAGARGRLETVVFVDDAAAGGL</sequence>
<dbReference type="InterPro" id="IPR006148">
    <property type="entry name" value="Glc/Gal-6P_isomerase"/>
</dbReference>
<keyword evidence="7" id="KW-0378">Hydrolase</keyword>
<dbReference type="Pfam" id="PF01182">
    <property type="entry name" value="Glucosamine_iso"/>
    <property type="match status" value="1"/>
</dbReference>
<dbReference type="EC" id="3.1.1.31" evidence="5 7"/>
<dbReference type="OrthoDB" id="9810967at2"/>
<evidence type="ECO:0000259" key="8">
    <source>
        <dbReference type="Pfam" id="PF01182"/>
    </source>
</evidence>
<dbReference type="GO" id="GO:0006098">
    <property type="term" value="P:pentose-phosphate shunt"/>
    <property type="evidence" value="ECO:0007669"/>
    <property type="project" value="UniProtKB-UniPathway"/>
</dbReference>
<keyword evidence="10" id="KW-1185">Reference proteome</keyword>
<dbReference type="PANTHER" id="PTHR11054">
    <property type="entry name" value="6-PHOSPHOGLUCONOLACTONASE"/>
    <property type="match status" value="1"/>
</dbReference>
<evidence type="ECO:0000256" key="1">
    <source>
        <dbReference type="ARBA" id="ARBA00000832"/>
    </source>
</evidence>
<dbReference type="InterPro" id="IPR037171">
    <property type="entry name" value="NagB/RpiA_transferase-like"/>
</dbReference>
<protein>
    <recommendedName>
        <fullName evidence="6 7">6-phosphogluconolactonase</fullName>
        <shortName evidence="7">6PGL</shortName>
        <ecNumber evidence="5 7">3.1.1.31</ecNumber>
    </recommendedName>
</protein>
<dbReference type="STRING" id="1437874.CSPHI_06395"/>
<dbReference type="GO" id="GO:0017057">
    <property type="term" value="F:6-phosphogluconolactonase activity"/>
    <property type="evidence" value="ECO:0007669"/>
    <property type="project" value="UniProtKB-UniRule"/>
</dbReference>
<evidence type="ECO:0000313" key="9">
    <source>
        <dbReference type="EMBL" id="APT90735.1"/>
    </source>
</evidence>
<dbReference type="SUPFAM" id="SSF100950">
    <property type="entry name" value="NagB/RpiA/CoA transferase-like"/>
    <property type="match status" value="1"/>
</dbReference>
<comment type="function">
    <text evidence="2 7">Hydrolysis of 6-phosphogluconolactone to 6-phosphogluconate.</text>
</comment>
<dbReference type="UniPathway" id="UPA00115">
    <property type="reaction ID" value="UER00409"/>
</dbReference>
<dbReference type="NCBIfam" id="TIGR01198">
    <property type="entry name" value="pgl"/>
    <property type="match status" value="1"/>
</dbReference>
<evidence type="ECO:0000256" key="7">
    <source>
        <dbReference type="RuleBase" id="RU365095"/>
    </source>
</evidence>
<dbReference type="PANTHER" id="PTHR11054:SF0">
    <property type="entry name" value="6-PHOSPHOGLUCONOLACTONASE"/>
    <property type="match status" value="1"/>
</dbReference>
<dbReference type="InterPro" id="IPR039104">
    <property type="entry name" value="6PGL"/>
</dbReference>
<feature type="domain" description="Glucosamine/galactosamine-6-phosphate isomerase" evidence="8">
    <location>
        <begin position="19"/>
        <end position="234"/>
    </location>
</feature>
<dbReference type="InterPro" id="IPR005900">
    <property type="entry name" value="6-phosphogluconolactonase_DevB"/>
</dbReference>
<dbReference type="GO" id="GO:0005975">
    <property type="term" value="P:carbohydrate metabolic process"/>
    <property type="evidence" value="ECO:0007669"/>
    <property type="project" value="UniProtKB-UniRule"/>
</dbReference>
<name>A0A1L7CXY1_9CORY</name>
<dbReference type="EMBL" id="CP009248">
    <property type="protein sequence ID" value="APT90735.1"/>
    <property type="molecule type" value="Genomic_DNA"/>
</dbReference>
<evidence type="ECO:0000256" key="4">
    <source>
        <dbReference type="ARBA" id="ARBA00010662"/>
    </source>
</evidence>
<organism evidence="9 10">
    <name type="scientific">Corynebacterium sphenisci DSM 44792</name>
    <dbReference type="NCBI Taxonomy" id="1437874"/>
    <lineage>
        <taxon>Bacteria</taxon>
        <taxon>Bacillati</taxon>
        <taxon>Actinomycetota</taxon>
        <taxon>Actinomycetes</taxon>
        <taxon>Mycobacteriales</taxon>
        <taxon>Corynebacteriaceae</taxon>
        <taxon>Corynebacterium</taxon>
    </lineage>
</organism>
<dbReference type="Gene3D" id="3.40.50.1360">
    <property type="match status" value="1"/>
</dbReference>
<dbReference type="CDD" id="cd01400">
    <property type="entry name" value="6PGL"/>
    <property type="match status" value="1"/>
</dbReference>
<evidence type="ECO:0000256" key="5">
    <source>
        <dbReference type="ARBA" id="ARBA00013198"/>
    </source>
</evidence>
<comment type="pathway">
    <text evidence="3 7">Carbohydrate degradation; pentose phosphate pathway; D-ribulose 5-phosphate from D-glucose 6-phosphate (oxidative stage): step 2/3.</text>
</comment>
<evidence type="ECO:0000256" key="2">
    <source>
        <dbReference type="ARBA" id="ARBA00002681"/>
    </source>
</evidence>
<reference evidence="9 10" key="1">
    <citation type="submission" date="2014-08" db="EMBL/GenBank/DDBJ databases">
        <title>Complete genome sequence of Corynebacterium sphenisci CECT 5990(T) (=DSM 44792(T)), isolated from healthy wild penguins.</title>
        <authorList>
            <person name="Ruckert C."/>
            <person name="Albersmeier A."/>
            <person name="Winkler A."/>
            <person name="Kalinowski J."/>
        </authorList>
    </citation>
    <scope>NUCLEOTIDE SEQUENCE [LARGE SCALE GENOMIC DNA]</scope>
    <source>
        <strain evidence="9 10">DSM 44792</strain>
    </source>
</reference>